<keyword evidence="2" id="KW-1185">Reference proteome</keyword>
<dbReference type="Pfam" id="PF12079">
    <property type="entry name" value="DUF3558"/>
    <property type="match status" value="1"/>
</dbReference>
<dbReference type="InterPro" id="IPR024520">
    <property type="entry name" value="DUF3558"/>
</dbReference>
<comment type="caution">
    <text evidence="1">The sequence shown here is derived from an EMBL/GenBank/DDBJ whole genome shotgun (WGS) entry which is preliminary data.</text>
</comment>
<evidence type="ECO:0000313" key="1">
    <source>
        <dbReference type="EMBL" id="RAS59224.1"/>
    </source>
</evidence>
<name>A0ABX9DYP7_9PSEU</name>
<sequence length="98" mass="10179">MVGTKDTCKWKSADSNFHVGIRTNLGLAQVQADGGKLTEITVGGRPAKQVSEDTAGTCIIALEVTSSSRVDVTVTPPPKSDGCPLALKVAEFVAPKLP</sequence>
<accession>A0ABX9DYP7</accession>
<dbReference type="Proteomes" id="UP000248714">
    <property type="component" value="Unassembled WGS sequence"/>
</dbReference>
<protein>
    <submittedName>
        <fullName evidence="1">Uncharacterized protein DUF3558</fullName>
    </submittedName>
</protein>
<proteinExistence type="predicted"/>
<gene>
    <name evidence="1" type="ORF">C8D87_11584</name>
</gene>
<reference evidence="1 2" key="1">
    <citation type="submission" date="2018-06" db="EMBL/GenBank/DDBJ databases">
        <title>Genomic Encyclopedia of Type Strains, Phase IV (KMG-IV): sequencing the most valuable type-strain genomes for metagenomic binning, comparative biology and taxonomic classification.</title>
        <authorList>
            <person name="Goeker M."/>
        </authorList>
    </citation>
    <scope>NUCLEOTIDE SEQUENCE [LARGE SCALE GENOMIC DNA]</scope>
    <source>
        <strain evidence="1 2">DSM 45479</strain>
    </source>
</reference>
<dbReference type="EMBL" id="QLTT01000015">
    <property type="protein sequence ID" value="RAS59224.1"/>
    <property type="molecule type" value="Genomic_DNA"/>
</dbReference>
<evidence type="ECO:0000313" key="2">
    <source>
        <dbReference type="Proteomes" id="UP000248714"/>
    </source>
</evidence>
<organism evidence="1 2">
    <name type="scientific">Lentzea atacamensis</name>
    <dbReference type="NCBI Taxonomy" id="531938"/>
    <lineage>
        <taxon>Bacteria</taxon>
        <taxon>Bacillati</taxon>
        <taxon>Actinomycetota</taxon>
        <taxon>Actinomycetes</taxon>
        <taxon>Pseudonocardiales</taxon>
        <taxon>Pseudonocardiaceae</taxon>
        <taxon>Lentzea</taxon>
    </lineage>
</organism>